<evidence type="ECO:0000256" key="1">
    <source>
        <dbReference type="SAM" id="MobiDB-lite"/>
    </source>
</evidence>
<dbReference type="Proteomes" id="UP000826573">
    <property type="component" value="Unassembled WGS sequence"/>
</dbReference>
<comment type="caution">
    <text evidence="2">The sequence shown here is derived from an EMBL/GenBank/DDBJ whole genome shotgun (WGS) entry which is preliminary data.</text>
</comment>
<keyword evidence="3" id="KW-1185">Reference proteome</keyword>
<feature type="compositionally biased region" description="Basic residues" evidence="1">
    <location>
        <begin position="100"/>
        <end position="110"/>
    </location>
</feature>
<dbReference type="EMBL" id="JAIMJC010000003">
    <property type="protein sequence ID" value="KAH0528510.1"/>
    <property type="molecule type" value="Genomic_DNA"/>
</dbReference>
<reference evidence="2 3" key="1">
    <citation type="submission" date="2021-08" db="EMBL/GenBank/DDBJ databases">
        <title>The highly contiguous genome resource for Trichoderma semiorbis FJ059, a fungal antagonistic to plant pathogens.</title>
        <authorList>
            <person name="Liu T."/>
        </authorList>
    </citation>
    <scope>NUCLEOTIDE SEQUENCE [LARGE SCALE GENOMIC DNA]</scope>
    <source>
        <strain evidence="2 3">FJ059</strain>
    </source>
</reference>
<organism evidence="2 3">
    <name type="scientific">Trichoderma semiorbis</name>
    <dbReference type="NCBI Taxonomy" id="1491008"/>
    <lineage>
        <taxon>Eukaryota</taxon>
        <taxon>Fungi</taxon>
        <taxon>Dikarya</taxon>
        <taxon>Ascomycota</taxon>
        <taxon>Pezizomycotina</taxon>
        <taxon>Sordariomycetes</taxon>
        <taxon>Hypocreomycetidae</taxon>
        <taxon>Hypocreales</taxon>
        <taxon>Hypocreaceae</taxon>
        <taxon>Trichoderma</taxon>
    </lineage>
</organism>
<gene>
    <name evidence="2" type="ORF">TsFJ059_003369</name>
</gene>
<name>A0A9P8HRA8_9HYPO</name>
<sequence>MTSRKRRESYPHSNHRGWRPESRWLGWELLGGSTRLHVSSASDGVDCAQIGLVEGLNTAVVVPGPPRKNPPNTTGRGEAGLEDAASAHILLTSEAYHHQAQAHKNPRRRATTPSGPWRPRSYRSSASGRSGEGPVGKKGRACLVPSSSECRLARATLRLHDSTTPPRAKGSGRNAD</sequence>
<protein>
    <submittedName>
        <fullName evidence="2">Uncharacterized protein</fullName>
    </submittedName>
</protein>
<dbReference type="AlphaFoldDB" id="A0A9P8HRA8"/>
<feature type="region of interest" description="Disordered" evidence="1">
    <location>
        <begin position="61"/>
        <end position="176"/>
    </location>
</feature>
<proteinExistence type="predicted"/>
<evidence type="ECO:0000313" key="3">
    <source>
        <dbReference type="Proteomes" id="UP000826573"/>
    </source>
</evidence>
<accession>A0A9P8HRA8</accession>
<evidence type="ECO:0000313" key="2">
    <source>
        <dbReference type="EMBL" id="KAH0528510.1"/>
    </source>
</evidence>